<dbReference type="EMBL" id="NEVH01020355">
    <property type="protein sequence ID" value="PNF21363.1"/>
    <property type="molecule type" value="Genomic_DNA"/>
</dbReference>
<comment type="caution">
    <text evidence="1">The sequence shown here is derived from an EMBL/GenBank/DDBJ whole genome shotgun (WGS) entry which is preliminary data.</text>
</comment>
<evidence type="ECO:0000313" key="1">
    <source>
        <dbReference type="EMBL" id="PNF21363.1"/>
    </source>
</evidence>
<dbReference type="InParanoid" id="A0A2J7PYD8"/>
<keyword evidence="2" id="KW-1185">Reference proteome</keyword>
<accession>A0A2J7PYD8</accession>
<protein>
    <submittedName>
        <fullName evidence="1">Uncharacterized protein</fullName>
    </submittedName>
</protein>
<organism evidence="1 2">
    <name type="scientific">Cryptotermes secundus</name>
    <dbReference type="NCBI Taxonomy" id="105785"/>
    <lineage>
        <taxon>Eukaryota</taxon>
        <taxon>Metazoa</taxon>
        <taxon>Ecdysozoa</taxon>
        <taxon>Arthropoda</taxon>
        <taxon>Hexapoda</taxon>
        <taxon>Insecta</taxon>
        <taxon>Pterygota</taxon>
        <taxon>Neoptera</taxon>
        <taxon>Polyneoptera</taxon>
        <taxon>Dictyoptera</taxon>
        <taxon>Blattodea</taxon>
        <taxon>Blattoidea</taxon>
        <taxon>Termitoidae</taxon>
        <taxon>Kalotermitidae</taxon>
        <taxon>Cryptotermitinae</taxon>
        <taxon>Cryptotermes</taxon>
    </lineage>
</organism>
<dbReference type="AlphaFoldDB" id="A0A2J7PYD8"/>
<evidence type="ECO:0000313" key="2">
    <source>
        <dbReference type="Proteomes" id="UP000235965"/>
    </source>
</evidence>
<proteinExistence type="predicted"/>
<name>A0A2J7PYD8_9NEOP</name>
<gene>
    <name evidence="1" type="ORF">B7P43_G16929</name>
</gene>
<sequence>MLVEASRVAISYGRPALFYNVIPKKTEAIGCLLRVKSPGKTWNSEENVSRIKEPFQRSPRKSIHAASLQLQIPRSTLHNVLDKSLAPPRSIG</sequence>
<dbReference type="Proteomes" id="UP000235965">
    <property type="component" value="Unassembled WGS sequence"/>
</dbReference>
<reference evidence="1 2" key="1">
    <citation type="submission" date="2017-12" db="EMBL/GenBank/DDBJ databases">
        <title>Hemimetabolous genomes reveal molecular basis of termite eusociality.</title>
        <authorList>
            <person name="Harrison M.C."/>
            <person name="Jongepier E."/>
            <person name="Robertson H.M."/>
            <person name="Arning N."/>
            <person name="Bitard-Feildel T."/>
            <person name="Chao H."/>
            <person name="Childers C.P."/>
            <person name="Dinh H."/>
            <person name="Doddapaneni H."/>
            <person name="Dugan S."/>
            <person name="Gowin J."/>
            <person name="Greiner C."/>
            <person name="Han Y."/>
            <person name="Hu H."/>
            <person name="Hughes D.S.T."/>
            <person name="Huylmans A.-K."/>
            <person name="Kemena C."/>
            <person name="Kremer L.P.M."/>
            <person name="Lee S.L."/>
            <person name="Lopez-Ezquerra A."/>
            <person name="Mallet L."/>
            <person name="Monroy-Kuhn J.M."/>
            <person name="Moser A."/>
            <person name="Murali S.C."/>
            <person name="Muzny D.M."/>
            <person name="Otani S."/>
            <person name="Piulachs M.-D."/>
            <person name="Poelchau M."/>
            <person name="Qu J."/>
            <person name="Schaub F."/>
            <person name="Wada-Katsumata A."/>
            <person name="Worley K.C."/>
            <person name="Xie Q."/>
            <person name="Ylla G."/>
            <person name="Poulsen M."/>
            <person name="Gibbs R.A."/>
            <person name="Schal C."/>
            <person name="Richards S."/>
            <person name="Belles X."/>
            <person name="Korb J."/>
            <person name="Bornberg-Bauer E."/>
        </authorList>
    </citation>
    <scope>NUCLEOTIDE SEQUENCE [LARGE SCALE GENOMIC DNA]</scope>
    <source>
        <tissue evidence="1">Whole body</tissue>
    </source>
</reference>